<dbReference type="GO" id="GO:0060027">
    <property type="term" value="P:convergent extension involved in gastrulation"/>
    <property type="evidence" value="ECO:0007669"/>
    <property type="project" value="UniProtKB-ARBA"/>
</dbReference>
<dbReference type="OrthoDB" id="8961010at2759"/>
<evidence type="ECO:0000256" key="3">
    <source>
        <dbReference type="ARBA" id="ARBA00022475"/>
    </source>
</evidence>
<dbReference type="Gene3D" id="2.60.40.60">
    <property type="entry name" value="Cadherins"/>
    <property type="match status" value="5"/>
</dbReference>
<keyword evidence="7" id="KW-0732">Signal</keyword>
<reference evidence="20" key="1">
    <citation type="submission" date="2018-05" db="EMBL/GenBank/DDBJ databases">
        <authorList>
            <person name="Datahose"/>
        </authorList>
    </citation>
    <scope>NUCLEOTIDE SEQUENCE</scope>
</reference>
<dbReference type="Pfam" id="PF00028">
    <property type="entry name" value="Cadherin"/>
    <property type="match status" value="2"/>
</dbReference>
<dbReference type="GO" id="GO:0007156">
    <property type="term" value="P:homophilic cell adhesion via plasma membrane adhesion molecules"/>
    <property type="evidence" value="ECO:0007669"/>
    <property type="project" value="InterPro"/>
</dbReference>
<dbReference type="FunFam" id="2.60.40.60:FF:000074">
    <property type="entry name" value="Desmoglein 4"/>
    <property type="match status" value="1"/>
</dbReference>
<dbReference type="Gene3D" id="4.10.900.10">
    <property type="entry name" value="TCF3-CBD (Catenin binding domain)"/>
    <property type="match status" value="1"/>
</dbReference>
<comment type="function">
    <text evidence="17">A component of desmosome cell-cell junctions which are required for positive regulation of cellular adhesion. Involved in the interaction of plaque proteins and intermediate filaments mediating cell-cell adhesion.</text>
</comment>
<accession>A0A3P8QQ94</accession>
<evidence type="ECO:0000313" key="21">
    <source>
        <dbReference type="Proteomes" id="UP000265100"/>
    </source>
</evidence>
<dbReference type="PRINTS" id="PR00205">
    <property type="entry name" value="CADHERIN"/>
</dbReference>
<dbReference type="SMART" id="SM00112">
    <property type="entry name" value="CA"/>
    <property type="match status" value="3"/>
</dbReference>
<dbReference type="FunFam" id="2.60.40.60:FF:000019">
    <property type="entry name" value="Cadherin 2"/>
    <property type="match status" value="1"/>
</dbReference>
<feature type="transmembrane region" description="Helical" evidence="18">
    <location>
        <begin position="568"/>
        <end position="592"/>
    </location>
</feature>
<comment type="subcellular location">
    <subcellularLocation>
        <location evidence="2">Cell junction</location>
        <location evidence="2">Desmosome</location>
    </subcellularLocation>
    <subcellularLocation>
        <location evidence="1 16">Cell membrane</location>
        <topology evidence="1 16">Single-pass type I membrane protein</topology>
    </subcellularLocation>
</comment>
<evidence type="ECO:0000256" key="13">
    <source>
        <dbReference type="ARBA" id="ARBA00023136"/>
    </source>
</evidence>
<evidence type="ECO:0000256" key="15">
    <source>
        <dbReference type="PROSITE-ProRule" id="PRU00043"/>
    </source>
</evidence>
<keyword evidence="11" id="KW-0965">Cell junction</keyword>
<dbReference type="PRINTS" id="PR01818">
    <property type="entry name" value="DESMOCADHERN"/>
</dbReference>
<dbReference type="OMA" id="PEPMIHG"/>
<evidence type="ECO:0000256" key="7">
    <source>
        <dbReference type="ARBA" id="ARBA00022729"/>
    </source>
</evidence>
<dbReference type="GeneTree" id="ENSGT01030000234624"/>
<keyword evidence="8" id="KW-0677">Repeat</keyword>
<evidence type="ECO:0000313" key="20">
    <source>
        <dbReference type="Ensembl" id="ENSACLP00000031658.2"/>
    </source>
</evidence>
<keyword evidence="6" id="KW-0479">Metal-binding</keyword>
<dbReference type="InterPro" id="IPR000233">
    <property type="entry name" value="Cadherin_Y-type_LIR"/>
</dbReference>
<dbReference type="PROSITE" id="PS00232">
    <property type="entry name" value="CADHERIN_1"/>
    <property type="match status" value="2"/>
</dbReference>
<keyword evidence="21" id="KW-1185">Reference proteome</keyword>
<evidence type="ECO:0000256" key="6">
    <source>
        <dbReference type="ARBA" id="ARBA00022723"/>
    </source>
</evidence>
<dbReference type="Ensembl" id="ENSACLT00000032401.2">
    <property type="protein sequence ID" value="ENSACLP00000031658.2"/>
    <property type="gene ID" value="ENSACLG00000021460.2"/>
</dbReference>
<dbReference type="GO" id="GO:0030057">
    <property type="term" value="C:desmosome"/>
    <property type="evidence" value="ECO:0007669"/>
    <property type="project" value="UniProtKB-SubCell"/>
</dbReference>
<dbReference type="Proteomes" id="UP000265100">
    <property type="component" value="Chromosome 17"/>
</dbReference>
<keyword evidence="14" id="KW-0325">Glycoprotein</keyword>
<feature type="domain" description="Cadherin" evidence="19">
    <location>
        <begin position="239"/>
        <end position="349"/>
    </location>
</feature>
<dbReference type="AlphaFoldDB" id="A0A3P8QQ94"/>
<evidence type="ECO:0000256" key="16">
    <source>
        <dbReference type="RuleBase" id="RU003318"/>
    </source>
</evidence>
<dbReference type="InterPro" id="IPR009122">
    <property type="entry name" value="Desmosomal_cadherin"/>
</dbReference>
<name>A0A3P8QQ94_ASTCA</name>
<sequence>MWVSEAKEKKVKKLRRNRREWIPPATKLMENIDYTHLEHIAKIRSDKDKFEIVQYFLSGEGADKNPLNLFVVDRETGFVRITDLLDRESCPSYNLSGIARYRNGTTAEDNIPLIITVQDQNDNAPSFELHTGNINEASEKGTFVMQLKGKDNDQAGTINAEISYSIVSQKPEGTGHMFHLDEKTGKLYVKEPTLDRETYDFYSLVIKLTDMGGAASGLTGTGTVEIKILDINDNMPTLEKSEYSGSVDENVDNVVVMKIKALDKDQQYTDNWLTRFTISKGNEDNLFSIETDKETNEGILKLIKVFNTAGKQLLNVSPSFNIFDISVPDAPKSYPIKISVNNVPEGPAFIPDTKIVHVSEDPKEAPKDGKIAVFAATDPDTGKTAEDVSYAKAYDPDNLFTIDAETAEIKLKRTPDRESPYLKNGTYIAKILAIPKDMPSKTATGTIAIQVTDGNDHCPTLTTNHASLCSDQKSVYVTGIDEDVSPNAAPFTFRIIPDGTQGSWVVEVINGKKIWFGSKEKMETFIFASVSTQQGGCGYNVACHHQCVNVRVNGWMTERVKQTTSSKLATPAIGLLLLAFCLLLFIPFLLVVCQYAGADKIFPDQFNELPFLPKENLISYHTEGRGEDKEMSLQSLPVMLQKVKMGQSSNFNRKNSNIMEIDEIQIRSEQKYQAAVQTVMEVDNAYTFSRESVNLGRGRASFNRKVMGIQHTEALYEDIALPDAFLNDYYSQKAACAVPVEDSHLEYDFEGQGSSAGSVGCCSLLEDDNDLDFLTELGPKFKTLAEICMFPTVSPKPILAQNVAGAIKSTADFVEPSTSVRRSSHISHYDKLPSPVQTVLLQQEPIYYTSSVSQPIQYVVQPHLQNTLLLVDGSNGTNRFFIQDIERSRNPASHSVPTSPIAFLPISPPMPLGSTKDRKLMQLNGHCMPIKDKSSQK</sequence>
<dbReference type="FunFam" id="4.10.900.10:FF:000003">
    <property type="entry name" value="Desmoglein 1"/>
    <property type="match status" value="1"/>
</dbReference>
<dbReference type="InterPro" id="IPR002126">
    <property type="entry name" value="Cadherin-like_dom"/>
</dbReference>
<dbReference type="InterPro" id="IPR020894">
    <property type="entry name" value="Cadherin_CS"/>
</dbReference>
<dbReference type="Bgee" id="ENSACLG00000021460">
    <property type="expression patterns" value="Expressed in zone of skin and 1 other cell type or tissue"/>
</dbReference>
<dbReference type="FunFam" id="2.60.40.60:FF:000011">
    <property type="entry name" value="Cadherin 1"/>
    <property type="match status" value="1"/>
</dbReference>
<reference evidence="20" key="2">
    <citation type="submission" date="2025-08" db="UniProtKB">
        <authorList>
            <consortium name="Ensembl"/>
        </authorList>
    </citation>
    <scope>IDENTIFICATION</scope>
</reference>
<keyword evidence="4" id="KW-0165">Cleavage on pair of basic residues</keyword>
<dbReference type="InterPro" id="IPR050971">
    <property type="entry name" value="Cadherin-domain_protein"/>
</dbReference>
<evidence type="ECO:0000256" key="11">
    <source>
        <dbReference type="ARBA" id="ARBA00022949"/>
    </source>
</evidence>
<feature type="domain" description="Cadherin" evidence="19">
    <location>
        <begin position="350"/>
        <end position="461"/>
    </location>
</feature>
<dbReference type="PROSITE" id="PS50268">
    <property type="entry name" value="CADHERIN_2"/>
    <property type="match status" value="4"/>
</dbReference>
<feature type="domain" description="Cadherin" evidence="19">
    <location>
        <begin position="45"/>
        <end position="127"/>
    </location>
</feature>
<dbReference type="GO" id="GO:0045216">
    <property type="term" value="P:cell-cell junction organization"/>
    <property type="evidence" value="ECO:0007669"/>
    <property type="project" value="UniProtKB-ARBA"/>
</dbReference>
<dbReference type="STRING" id="8154.ENSACLP00000031658"/>
<dbReference type="InterPro" id="IPR027397">
    <property type="entry name" value="Catenin-bd_sf"/>
</dbReference>
<keyword evidence="3" id="KW-1003">Cell membrane</keyword>
<keyword evidence="10 16" id="KW-0130">Cell adhesion</keyword>
<keyword evidence="12 18" id="KW-1133">Transmembrane helix</keyword>
<evidence type="ECO:0000256" key="2">
    <source>
        <dbReference type="ARBA" id="ARBA00004568"/>
    </source>
</evidence>
<protein>
    <recommendedName>
        <fullName evidence="19">Cadherin domain-containing protein</fullName>
    </recommendedName>
</protein>
<reference evidence="20" key="3">
    <citation type="submission" date="2025-09" db="UniProtKB">
        <authorList>
            <consortium name="Ensembl"/>
        </authorList>
    </citation>
    <scope>IDENTIFICATION</scope>
</reference>
<dbReference type="GO" id="GO:0005886">
    <property type="term" value="C:plasma membrane"/>
    <property type="evidence" value="ECO:0007669"/>
    <property type="project" value="UniProtKB-SubCell"/>
</dbReference>
<evidence type="ECO:0000256" key="12">
    <source>
        <dbReference type="ARBA" id="ARBA00022989"/>
    </source>
</evidence>
<dbReference type="PANTHER" id="PTHR24025:SF32">
    <property type="entry name" value="DESMOGLEIN-2"/>
    <property type="match status" value="1"/>
</dbReference>
<keyword evidence="5 16" id="KW-0812">Transmembrane</keyword>
<evidence type="ECO:0000259" key="19">
    <source>
        <dbReference type="PROSITE" id="PS50268"/>
    </source>
</evidence>
<dbReference type="PANTHER" id="PTHR24025">
    <property type="entry name" value="DESMOGLEIN FAMILY MEMBER"/>
    <property type="match status" value="1"/>
</dbReference>
<evidence type="ECO:0000256" key="18">
    <source>
        <dbReference type="SAM" id="Phobius"/>
    </source>
</evidence>
<evidence type="ECO:0000256" key="9">
    <source>
        <dbReference type="ARBA" id="ARBA00022837"/>
    </source>
</evidence>
<evidence type="ECO:0000256" key="4">
    <source>
        <dbReference type="ARBA" id="ARBA00022685"/>
    </source>
</evidence>
<evidence type="ECO:0000256" key="17">
    <source>
        <dbReference type="RuleBase" id="RU004358"/>
    </source>
</evidence>
<evidence type="ECO:0000256" key="14">
    <source>
        <dbReference type="ARBA" id="ARBA00023180"/>
    </source>
</evidence>
<dbReference type="FunFam" id="2.60.40.60:FF:000068">
    <property type="entry name" value="Desmoglein 1"/>
    <property type="match status" value="1"/>
</dbReference>
<evidence type="ECO:0000256" key="8">
    <source>
        <dbReference type="ARBA" id="ARBA00022737"/>
    </source>
</evidence>
<dbReference type="SUPFAM" id="SSF49313">
    <property type="entry name" value="Cadherin-like"/>
    <property type="match status" value="4"/>
</dbReference>
<evidence type="ECO:0000256" key="10">
    <source>
        <dbReference type="ARBA" id="ARBA00022889"/>
    </source>
</evidence>
<dbReference type="CDD" id="cd11304">
    <property type="entry name" value="Cadherin_repeat"/>
    <property type="match status" value="3"/>
</dbReference>
<dbReference type="GO" id="GO:0005509">
    <property type="term" value="F:calcium ion binding"/>
    <property type="evidence" value="ECO:0007669"/>
    <property type="project" value="UniProtKB-UniRule"/>
</dbReference>
<organism evidence="20 21">
    <name type="scientific">Astatotilapia calliptera</name>
    <name type="common">Eastern happy</name>
    <name type="synonym">Chromis callipterus</name>
    <dbReference type="NCBI Taxonomy" id="8154"/>
    <lineage>
        <taxon>Eukaryota</taxon>
        <taxon>Metazoa</taxon>
        <taxon>Chordata</taxon>
        <taxon>Craniata</taxon>
        <taxon>Vertebrata</taxon>
        <taxon>Euteleostomi</taxon>
        <taxon>Actinopterygii</taxon>
        <taxon>Neopterygii</taxon>
        <taxon>Teleostei</taxon>
        <taxon>Neoteleostei</taxon>
        <taxon>Acanthomorphata</taxon>
        <taxon>Ovalentaria</taxon>
        <taxon>Cichlomorphae</taxon>
        <taxon>Cichliformes</taxon>
        <taxon>Cichlidae</taxon>
        <taxon>African cichlids</taxon>
        <taxon>Pseudocrenilabrinae</taxon>
        <taxon>Haplochromini</taxon>
        <taxon>Astatotilapia</taxon>
    </lineage>
</organism>
<keyword evidence="13 18" id="KW-0472">Membrane</keyword>
<proteinExistence type="predicted"/>
<evidence type="ECO:0000256" key="5">
    <source>
        <dbReference type="ARBA" id="ARBA00022692"/>
    </source>
</evidence>
<dbReference type="InterPro" id="IPR015919">
    <property type="entry name" value="Cadherin-like_sf"/>
</dbReference>
<dbReference type="Pfam" id="PF01049">
    <property type="entry name" value="CADH_Y-type_LIR"/>
    <property type="match status" value="1"/>
</dbReference>
<keyword evidence="9 15" id="KW-0106">Calcium</keyword>
<evidence type="ECO:0000256" key="1">
    <source>
        <dbReference type="ARBA" id="ARBA00004251"/>
    </source>
</evidence>
<feature type="domain" description="Cadherin" evidence="19">
    <location>
        <begin position="126"/>
        <end position="238"/>
    </location>
</feature>